<dbReference type="GeneID" id="105331108"/>
<dbReference type="AlphaFoldDB" id="A0A8W8NNS7"/>
<dbReference type="PANTHER" id="PTHR18945">
    <property type="entry name" value="NEUROTRANSMITTER GATED ION CHANNEL"/>
    <property type="match status" value="1"/>
</dbReference>
<dbReference type="GO" id="GO:0004888">
    <property type="term" value="F:transmembrane signaling receptor activity"/>
    <property type="evidence" value="ECO:0007669"/>
    <property type="project" value="InterPro"/>
</dbReference>
<dbReference type="EnsemblMetazoa" id="G7035.4">
    <property type="protein sequence ID" value="G7035.4:cds"/>
    <property type="gene ID" value="G7035"/>
</dbReference>
<dbReference type="GO" id="GO:0005230">
    <property type="term" value="F:extracellular ligand-gated monoatomic ion channel activity"/>
    <property type="evidence" value="ECO:0007669"/>
    <property type="project" value="InterPro"/>
</dbReference>
<dbReference type="EnsemblMetazoa" id="G7035.6">
    <property type="protein sequence ID" value="G7035.6:cds"/>
    <property type="gene ID" value="G7035"/>
</dbReference>
<dbReference type="GO" id="GO:0016020">
    <property type="term" value="C:membrane"/>
    <property type="evidence" value="ECO:0007669"/>
    <property type="project" value="InterPro"/>
</dbReference>
<dbReference type="Pfam" id="PF02931">
    <property type="entry name" value="Neur_chan_LBD"/>
    <property type="match status" value="1"/>
</dbReference>
<dbReference type="EnsemblMetazoa" id="G7035.7">
    <property type="protein sequence ID" value="G7035.7:cds"/>
    <property type="gene ID" value="G7035"/>
</dbReference>
<evidence type="ECO:0000313" key="4">
    <source>
        <dbReference type="Proteomes" id="UP000005408"/>
    </source>
</evidence>
<evidence type="ECO:0000313" key="3">
    <source>
        <dbReference type="EnsemblMetazoa" id="G7035.4:cds"/>
    </source>
</evidence>
<proteinExistence type="predicted"/>
<accession>A0A8W8NNS7</accession>
<evidence type="ECO:0000256" key="1">
    <source>
        <dbReference type="SAM" id="SignalP"/>
    </source>
</evidence>
<feature type="signal peptide" evidence="1">
    <location>
        <begin position="1"/>
        <end position="20"/>
    </location>
</feature>
<dbReference type="EnsemblMetazoa" id="G7035.3">
    <property type="protein sequence ID" value="G7035.3:cds"/>
    <property type="gene ID" value="G7035"/>
</dbReference>
<organism evidence="3 4">
    <name type="scientific">Magallana gigas</name>
    <name type="common">Pacific oyster</name>
    <name type="synonym">Crassostrea gigas</name>
    <dbReference type="NCBI Taxonomy" id="29159"/>
    <lineage>
        <taxon>Eukaryota</taxon>
        <taxon>Metazoa</taxon>
        <taxon>Spiralia</taxon>
        <taxon>Lophotrochozoa</taxon>
        <taxon>Mollusca</taxon>
        <taxon>Bivalvia</taxon>
        <taxon>Autobranchia</taxon>
        <taxon>Pteriomorphia</taxon>
        <taxon>Ostreida</taxon>
        <taxon>Ostreoidea</taxon>
        <taxon>Ostreidae</taxon>
        <taxon>Magallana</taxon>
    </lineage>
</organism>
<protein>
    <recommendedName>
        <fullName evidence="2">Neurotransmitter-gated ion-channel ligand-binding domain-containing protein</fullName>
    </recommendedName>
</protein>
<dbReference type="EnsemblMetazoa" id="G7035.1">
    <property type="protein sequence ID" value="G7035.1:cds"/>
    <property type="gene ID" value="G7035"/>
</dbReference>
<evidence type="ECO:0000259" key="2">
    <source>
        <dbReference type="Pfam" id="PF02931"/>
    </source>
</evidence>
<dbReference type="InterPro" id="IPR006201">
    <property type="entry name" value="Neur_channel"/>
</dbReference>
<keyword evidence="4" id="KW-1185">Reference proteome</keyword>
<feature type="chain" id="PRO_5042432158" description="Neurotransmitter-gated ion-channel ligand-binding domain-containing protein" evidence="1">
    <location>
        <begin position="21"/>
        <end position="275"/>
    </location>
</feature>
<name>A0A8W8NNS7_MAGGI</name>
<reference evidence="3" key="1">
    <citation type="submission" date="2022-08" db="UniProtKB">
        <authorList>
            <consortium name="EnsemblMetazoa"/>
        </authorList>
    </citation>
    <scope>IDENTIFICATION</scope>
    <source>
        <strain evidence="3">05x7-T-G4-1.051#20</strain>
    </source>
</reference>
<sequence>MELYLVLFLGLISRFSGTAGQQKSYIAESANVFTTAFLKYNMHFRPYNESSNPLLINVRLDVVKILDVNIEDSRMTSIVDIRKQWVDGRLYWYSDLIKYVTVNSSEVWTPDVYFLNMESQPETLINPRFLTIESTGRVDWFQRIKLLTPCSSEPDTPGNLTCPVTFGSMQFPSSELDLNNIECDYNSENNKRFNVTSVYKEEVMEDLPGAPFDIRTIKRGSCVVNLFIDMEARKKEQEASYKYSAQRSSMNSSSVNVIASVFLTVMLSLTSMLRI</sequence>
<dbReference type="Proteomes" id="UP000005408">
    <property type="component" value="Unassembled WGS sequence"/>
</dbReference>
<keyword evidence="1" id="KW-0732">Signal</keyword>
<feature type="domain" description="Neurotransmitter-gated ion-channel ligand-binding" evidence="2">
    <location>
        <begin position="33"/>
        <end position="224"/>
    </location>
</feature>
<dbReference type="KEGG" id="crg:105331108"/>
<dbReference type="EnsemblMetazoa" id="G7035.5">
    <property type="protein sequence ID" value="G7035.5:cds"/>
    <property type="gene ID" value="G7035"/>
</dbReference>
<dbReference type="InterPro" id="IPR006202">
    <property type="entry name" value="Neur_chan_lig-bd"/>
</dbReference>
<dbReference type="OMA" id="ICDNPES"/>
<dbReference type="Gene3D" id="2.70.170.10">
    <property type="entry name" value="Neurotransmitter-gated ion-channel ligand-binding domain"/>
    <property type="match status" value="1"/>
</dbReference>
<dbReference type="EnsemblMetazoa" id="G7035.8">
    <property type="protein sequence ID" value="G7035.8:cds"/>
    <property type="gene ID" value="G7035"/>
</dbReference>
<dbReference type="EnsemblMetazoa" id="G7035.2">
    <property type="protein sequence ID" value="G7035.2:cds"/>
    <property type="gene ID" value="G7035"/>
</dbReference>
<dbReference type="SUPFAM" id="SSF63712">
    <property type="entry name" value="Nicotinic receptor ligand binding domain-like"/>
    <property type="match status" value="1"/>
</dbReference>
<dbReference type="EnsemblMetazoa" id="G7035.9">
    <property type="protein sequence ID" value="G7035.9:cds"/>
    <property type="gene ID" value="G7035"/>
</dbReference>
<dbReference type="InterPro" id="IPR036734">
    <property type="entry name" value="Neur_chan_lig-bd_sf"/>
</dbReference>
<dbReference type="OrthoDB" id="6085853at2759"/>